<dbReference type="RefSeq" id="WP_187018115.1">
    <property type="nucleotide sequence ID" value="NZ_JACRUK010000014.1"/>
</dbReference>
<dbReference type="Proteomes" id="UP000641454">
    <property type="component" value="Unassembled WGS sequence"/>
</dbReference>
<feature type="transmembrane region" description="Helical" evidence="2">
    <location>
        <begin position="47"/>
        <end position="68"/>
    </location>
</feature>
<evidence type="ECO:0000256" key="1">
    <source>
        <dbReference type="SAM" id="MobiDB-lite"/>
    </source>
</evidence>
<keyword evidence="2" id="KW-0472">Membrane</keyword>
<comment type="caution">
    <text evidence="3">The sequence shown here is derived from an EMBL/GenBank/DDBJ whole genome shotgun (WGS) entry which is preliminary data.</text>
</comment>
<sequence length="382" mass="44197">MGNLQLVNIFYVITLIFFLVHVSMYTANLLVFFKDRSFKVKTESKTIILNSWFLVLFTVAFFYTMYNLKTSDNFILTVIFFLLGFTLMVLLFILPKRIVKNKIFITDTTKEEMEPEIHNDNIEILKTDHQEKLIHLANSGTDSKVKINIVSSEQINMDYNDSEISSQEKAMFPNEENDSSCRGQSTINTDKSSKITKDPNSVIKEIGIDSSSVINENDTVGELGDVSSTDSEQNNIFDDVQLQDLKKKSTVRVTKQIYYRGADVMPNPFPDEIIKQKIESIKESYLFHCEANDFMKLLKKEEMNKKVLFKKLDGTAVVLAKVDYLNFLYFIFGDYLLEHLSNTKIIEWINKNFDSNNFVGKKLIIKEISDLRNRVKNQSRES</sequence>
<dbReference type="EMBL" id="JACRUL010000015">
    <property type="protein sequence ID" value="MBC5844446.1"/>
    <property type="molecule type" value="Genomic_DNA"/>
</dbReference>
<keyword evidence="2" id="KW-0812">Transmembrane</keyword>
<accession>A0A923MZ71</accession>
<evidence type="ECO:0000313" key="4">
    <source>
        <dbReference type="Proteomes" id="UP000641454"/>
    </source>
</evidence>
<feature type="region of interest" description="Disordered" evidence="1">
    <location>
        <begin position="173"/>
        <end position="196"/>
    </location>
</feature>
<proteinExistence type="predicted"/>
<feature type="transmembrane region" description="Helical" evidence="2">
    <location>
        <begin position="6"/>
        <end position="27"/>
    </location>
</feature>
<name>A0A923MZ71_9FLAO</name>
<evidence type="ECO:0000256" key="2">
    <source>
        <dbReference type="SAM" id="Phobius"/>
    </source>
</evidence>
<organism evidence="3 4">
    <name type="scientific">Flavobacterium muglaense</name>
    <dbReference type="NCBI Taxonomy" id="2764716"/>
    <lineage>
        <taxon>Bacteria</taxon>
        <taxon>Pseudomonadati</taxon>
        <taxon>Bacteroidota</taxon>
        <taxon>Flavobacteriia</taxon>
        <taxon>Flavobacteriales</taxon>
        <taxon>Flavobacteriaceae</taxon>
        <taxon>Flavobacterium</taxon>
    </lineage>
</organism>
<evidence type="ECO:0000313" key="3">
    <source>
        <dbReference type="EMBL" id="MBC5844446.1"/>
    </source>
</evidence>
<keyword evidence="2" id="KW-1133">Transmembrane helix</keyword>
<feature type="compositionally biased region" description="Polar residues" evidence="1">
    <location>
        <begin position="180"/>
        <end position="190"/>
    </location>
</feature>
<gene>
    <name evidence="3" type="ORF">H8R25_08350</name>
</gene>
<dbReference type="AlphaFoldDB" id="A0A923MZ71"/>
<protein>
    <submittedName>
        <fullName evidence="3">Uncharacterized protein</fullName>
    </submittedName>
</protein>
<reference evidence="3 4" key="1">
    <citation type="submission" date="2020-08" db="EMBL/GenBank/DDBJ databases">
        <title>Description of novel Flavobacterium F-392 isolate.</title>
        <authorList>
            <person name="Saticioglu I.B."/>
            <person name="Duman M."/>
            <person name="Altun S."/>
        </authorList>
    </citation>
    <scope>NUCLEOTIDE SEQUENCE [LARGE SCALE GENOMIC DNA]</scope>
    <source>
        <strain evidence="3 4">F-392</strain>
    </source>
</reference>
<feature type="transmembrane region" description="Helical" evidence="2">
    <location>
        <begin position="74"/>
        <end position="94"/>
    </location>
</feature>
<keyword evidence="4" id="KW-1185">Reference proteome</keyword>